<keyword evidence="2" id="KW-1003">Cell membrane</keyword>
<feature type="transmembrane region" description="Helical" evidence="11">
    <location>
        <begin position="36"/>
        <end position="55"/>
    </location>
</feature>
<evidence type="ECO:0000256" key="8">
    <source>
        <dbReference type="ARBA" id="ARBA00022989"/>
    </source>
</evidence>
<evidence type="ECO:0000256" key="10">
    <source>
        <dbReference type="ARBA" id="ARBA00023136"/>
    </source>
</evidence>
<protein>
    <submittedName>
        <fullName evidence="13">DMT family transporter</fullName>
    </submittedName>
</protein>
<dbReference type="SUPFAM" id="SSF103481">
    <property type="entry name" value="Multidrug resistance efflux transporter EmrE"/>
    <property type="match status" value="2"/>
</dbReference>
<dbReference type="Pfam" id="PF00892">
    <property type="entry name" value="EamA"/>
    <property type="match status" value="1"/>
</dbReference>
<evidence type="ECO:0000256" key="9">
    <source>
        <dbReference type="ARBA" id="ARBA00023098"/>
    </source>
</evidence>
<dbReference type="EMBL" id="JALGBI010000003">
    <property type="protein sequence ID" value="MCJ0765766.1"/>
    <property type="molecule type" value="Genomic_DNA"/>
</dbReference>
<sequence length="280" mass="29538">MTLTWPVVCAVLLGALLHASWNALVKSSTDKALDTALIHLFGSFITLPLVLVLGWPPAAVWPYILASVVIHIAYYVALTGAYEHGDLGLTYPLMRGVAPLLVALSATLTVGEQLSPLAWAGVLGVCCGVLVLGLSRHAMDSPRAVGFALANAVVIALYTVIDALGARASGHPVQYVVALFALDGWPFALIVLARRRSAAWPYARMRWPLAIGGALASLGSYGIALWAMTRAPVATVAALRETSVLFAALLGSRFLREAFTLRRMVGTATIVAGVMALRLG</sequence>
<feature type="transmembrane region" description="Helical" evidence="11">
    <location>
        <begin position="233"/>
        <end position="255"/>
    </location>
</feature>
<reference evidence="13" key="1">
    <citation type="submission" date="2022-03" db="EMBL/GenBank/DDBJ databases">
        <authorList>
            <person name="Woo C.Y."/>
        </authorList>
    </citation>
    <scope>NUCLEOTIDE SEQUENCE</scope>
    <source>
        <strain evidence="13">CYS-02</strain>
    </source>
</reference>
<keyword evidence="7" id="KW-0448">Lipopolysaccharide biosynthesis</keyword>
<dbReference type="InterPro" id="IPR037185">
    <property type="entry name" value="EmrE-like"/>
</dbReference>
<dbReference type="RefSeq" id="WP_243309359.1">
    <property type="nucleotide sequence ID" value="NZ_JALGBI010000003.1"/>
</dbReference>
<keyword evidence="5" id="KW-0441">Lipid A biosynthesis</keyword>
<evidence type="ECO:0000256" key="7">
    <source>
        <dbReference type="ARBA" id="ARBA00022985"/>
    </source>
</evidence>
<evidence type="ECO:0000313" key="14">
    <source>
        <dbReference type="Proteomes" id="UP001139447"/>
    </source>
</evidence>
<evidence type="ECO:0000256" key="3">
    <source>
        <dbReference type="ARBA" id="ARBA00022516"/>
    </source>
</evidence>
<dbReference type="GO" id="GO:0009103">
    <property type="term" value="P:lipopolysaccharide biosynthetic process"/>
    <property type="evidence" value="ECO:0007669"/>
    <property type="project" value="UniProtKB-KW"/>
</dbReference>
<feature type="transmembrane region" description="Helical" evidence="11">
    <location>
        <begin position="117"/>
        <end position="135"/>
    </location>
</feature>
<keyword evidence="6 11" id="KW-0812">Transmembrane</keyword>
<dbReference type="Proteomes" id="UP001139447">
    <property type="component" value="Unassembled WGS sequence"/>
</dbReference>
<feature type="domain" description="EamA" evidence="12">
    <location>
        <begin position="144"/>
        <end position="277"/>
    </location>
</feature>
<dbReference type="Gene3D" id="1.10.3730.20">
    <property type="match status" value="2"/>
</dbReference>
<keyword evidence="10 11" id="KW-0472">Membrane</keyword>
<evidence type="ECO:0000256" key="6">
    <source>
        <dbReference type="ARBA" id="ARBA00022692"/>
    </source>
</evidence>
<feature type="transmembrane region" description="Helical" evidence="11">
    <location>
        <begin position="61"/>
        <end position="81"/>
    </location>
</feature>
<evidence type="ECO:0000256" key="5">
    <source>
        <dbReference type="ARBA" id="ARBA00022556"/>
    </source>
</evidence>
<dbReference type="PANTHER" id="PTHR30561:SF9">
    <property type="entry name" value="4-AMINO-4-DEOXY-L-ARABINOSE-PHOSPHOUNDECAPRENOL FLIPPASE SUBUNIT ARNF-RELATED"/>
    <property type="match status" value="1"/>
</dbReference>
<organism evidence="13 14">
    <name type="scientific">Variovorax terrae</name>
    <dbReference type="NCBI Taxonomy" id="2923278"/>
    <lineage>
        <taxon>Bacteria</taxon>
        <taxon>Pseudomonadati</taxon>
        <taxon>Pseudomonadota</taxon>
        <taxon>Betaproteobacteria</taxon>
        <taxon>Burkholderiales</taxon>
        <taxon>Comamonadaceae</taxon>
        <taxon>Variovorax</taxon>
    </lineage>
</organism>
<evidence type="ECO:0000256" key="2">
    <source>
        <dbReference type="ARBA" id="ARBA00022475"/>
    </source>
</evidence>
<evidence type="ECO:0000256" key="1">
    <source>
        <dbReference type="ARBA" id="ARBA00004651"/>
    </source>
</evidence>
<feature type="transmembrane region" description="Helical" evidence="11">
    <location>
        <begin position="144"/>
        <end position="161"/>
    </location>
</feature>
<dbReference type="InterPro" id="IPR000390">
    <property type="entry name" value="Small_drug/metabolite_transptr"/>
</dbReference>
<keyword evidence="4" id="KW-0997">Cell inner membrane</keyword>
<dbReference type="GO" id="GO:0022857">
    <property type="term" value="F:transmembrane transporter activity"/>
    <property type="evidence" value="ECO:0007669"/>
    <property type="project" value="InterPro"/>
</dbReference>
<feature type="transmembrane region" description="Helical" evidence="11">
    <location>
        <begin position="173"/>
        <end position="193"/>
    </location>
</feature>
<evidence type="ECO:0000256" key="11">
    <source>
        <dbReference type="SAM" id="Phobius"/>
    </source>
</evidence>
<evidence type="ECO:0000256" key="4">
    <source>
        <dbReference type="ARBA" id="ARBA00022519"/>
    </source>
</evidence>
<feature type="transmembrane region" description="Helical" evidence="11">
    <location>
        <begin position="6"/>
        <end position="24"/>
    </location>
</feature>
<name>A0A9X1VY33_9BURK</name>
<feature type="transmembrane region" description="Helical" evidence="11">
    <location>
        <begin position="93"/>
        <end position="111"/>
    </location>
</feature>
<keyword evidence="3" id="KW-0444">Lipid biosynthesis</keyword>
<keyword evidence="8 11" id="KW-1133">Transmembrane helix</keyword>
<gene>
    <name evidence="13" type="ORF">MMF98_21340</name>
</gene>
<accession>A0A9X1VY33</accession>
<dbReference type="AlphaFoldDB" id="A0A9X1VY33"/>
<keyword evidence="14" id="KW-1185">Reference proteome</keyword>
<comment type="caution">
    <text evidence="13">The sequence shown here is derived from an EMBL/GenBank/DDBJ whole genome shotgun (WGS) entry which is preliminary data.</text>
</comment>
<dbReference type="GO" id="GO:0005886">
    <property type="term" value="C:plasma membrane"/>
    <property type="evidence" value="ECO:0007669"/>
    <property type="project" value="UniProtKB-SubCell"/>
</dbReference>
<proteinExistence type="predicted"/>
<keyword evidence="9" id="KW-0443">Lipid metabolism</keyword>
<evidence type="ECO:0000313" key="13">
    <source>
        <dbReference type="EMBL" id="MCJ0765766.1"/>
    </source>
</evidence>
<dbReference type="PANTHER" id="PTHR30561">
    <property type="entry name" value="SMR FAMILY PROTON-DEPENDENT DRUG EFFLUX TRANSPORTER SUGE"/>
    <property type="match status" value="1"/>
</dbReference>
<dbReference type="InterPro" id="IPR000620">
    <property type="entry name" value="EamA_dom"/>
</dbReference>
<dbReference type="GO" id="GO:0009245">
    <property type="term" value="P:lipid A biosynthetic process"/>
    <property type="evidence" value="ECO:0007669"/>
    <property type="project" value="UniProtKB-KW"/>
</dbReference>
<evidence type="ECO:0000259" key="12">
    <source>
        <dbReference type="Pfam" id="PF00892"/>
    </source>
</evidence>
<comment type="subcellular location">
    <subcellularLocation>
        <location evidence="1">Cell membrane</location>
        <topology evidence="1">Multi-pass membrane protein</topology>
    </subcellularLocation>
</comment>
<feature type="transmembrane region" description="Helical" evidence="11">
    <location>
        <begin position="205"/>
        <end position="227"/>
    </location>
</feature>